<name>A0A1X7HTA0_9BACL</name>
<dbReference type="InterPro" id="IPR052349">
    <property type="entry name" value="Metallo-hydrolase_Enzymes"/>
</dbReference>
<accession>A0A1X7HTA0</accession>
<dbReference type="NCBIfam" id="NF005312">
    <property type="entry name" value="PRK06846.1"/>
    <property type="match status" value="1"/>
</dbReference>
<dbReference type="CDD" id="cd01293">
    <property type="entry name" value="Bact_CD"/>
    <property type="match status" value="1"/>
</dbReference>
<dbReference type="AlphaFoldDB" id="A0A1X7HTA0"/>
<dbReference type="InterPro" id="IPR032466">
    <property type="entry name" value="Metal_Hydrolase"/>
</dbReference>
<organism evidence="2 3">
    <name type="scientific">Paenibacillus uliginis N3/975</name>
    <dbReference type="NCBI Taxonomy" id="1313296"/>
    <lineage>
        <taxon>Bacteria</taxon>
        <taxon>Bacillati</taxon>
        <taxon>Bacillota</taxon>
        <taxon>Bacilli</taxon>
        <taxon>Bacillales</taxon>
        <taxon>Paenibacillaceae</taxon>
        <taxon>Paenibacillus</taxon>
    </lineage>
</organism>
<dbReference type="PANTHER" id="PTHR32027">
    <property type="entry name" value="CYTOSINE DEAMINASE"/>
    <property type="match status" value="1"/>
</dbReference>
<dbReference type="STRING" id="1313296.SAMN05661091_5912"/>
<dbReference type="PANTHER" id="PTHR32027:SF9">
    <property type="entry name" value="BLL3847 PROTEIN"/>
    <property type="match status" value="1"/>
</dbReference>
<protein>
    <submittedName>
        <fullName evidence="2">Cytosine/adenosine deaminase</fullName>
    </submittedName>
</protein>
<dbReference type="GO" id="GO:0016814">
    <property type="term" value="F:hydrolase activity, acting on carbon-nitrogen (but not peptide) bonds, in cyclic amidines"/>
    <property type="evidence" value="ECO:0007669"/>
    <property type="project" value="TreeGrafter"/>
</dbReference>
<proteinExistence type="predicted"/>
<evidence type="ECO:0000313" key="2">
    <source>
        <dbReference type="EMBL" id="SMF92592.1"/>
    </source>
</evidence>
<evidence type="ECO:0000259" key="1">
    <source>
        <dbReference type="Pfam" id="PF07969"/>
    </source>
</evidence>
<evidence type="ECO:0000313" key="3">
    <source>
        <dbReference type="Proteomes" id="UP000192940"/>
    </source>
</evidence>
<dbReference type="InterPro" id="IPR011059">
    <property type="entry name" value="Metal-dep_hydrolase_composite"/>
</dbReference>
<dbReference type="EMBL" id="LT840184">
    <property type="protein sequence ID" value="SMF92592.1"/>
    <property type="molecule type" value="Genomic_DNA"/>
</dbReference>
<dbReference type="InterPro" id="IPR013108">
    <property type="entry name" value="Amidohydro_3"/>
</dbReference>
<sequence>MNEQLITEYWITNLLLESGYAFEGEEIVSTLTEKCHVRINAGKFAEIITAETPFHSELPCYDANAQLLLPAFREMHIHLDKTYYGGPWRAVRPAPNGVFSRIEEEKALLSTLLPTAKDRAEQLLELVLNNGSTHVRTHCNIEPTTGLRNLEATLQALESYQNKCTYEIVAFPQHGLLHSVSVPLVREALRSGAHLVGGLDPATVDGNIEASLDAMVQLAVDANADIDMHLHDAGHLGIFTMRRLAALTREIGWQGRVTISHGFGLAGVPASLVSEIADLFAELGITLATTVPIGTMTMPLPLLYERGAKVVIGQDSITDHWSPFGTGDNLERASIFAECYGWRSERKLAEALGFITDGLLPLDRNGTRVWPAVGDEASCVLVAASCTAEAVARRAPRKAVIHKGSVVSGEIAPSEDS</sequence>
<dbReference type="Gene3D" id="3.20.20.140">
    <property type="entry name" value="Metal-dependent hydrolases"/>
    <property type="match status" value="1"/>
</dbReference>
<dbReference type="RefSeq" id="WP_244562886.1">
    <property type="nucleotide sequence ID" value="NZ_LT840184.1"/>
</dbReference>
<keyword evidence="3" id="KW-1185">Reference proteome</keyword>
<dbReference type="SUPFAM" id="SSF51556">
    <property type="entry name" value="Metallo-dependent hydrolases"/>
    <property type="match status" value="1"/>
</dbReference>
<dbReference type="Pfam" id="PF07969">
    <property type="entry name" value="Amidohydro_3"/>
    <property type="match status" value="1"/>
</dbReference>
<dbReference type="Gene3D" id="2.30.40.10">
    <property type="entry name" value="Urease, subunit C, domain 1"/>
    <property type="match status" value="1"/>
</dbReference>
<gene>
    <name evidence="2" type="ORF">SAMN05661091_5912</name>
</gene>
<reference evidence="2 3" key="1">
    <citation type="submission" date="2017-04" db="EMBL/GenBank/DDBJ databases">
        <authorList>
            <person name="Afonso C.L."/>
            <person name="Miller P.J."/>
            <person name="Scott M.A."/>
            <person name="Spackman E."/>
            <person name="Goraichik I."/>
            <person name="Dimitrov K.M."/>
            <person name="Suarez D.L."/>
            <person name="Swayne D.E."/>
        </authorList>
    </citation>
    <scope>NUCLEOTIDE SEQUENCE [LARGE SCALE GENOMIC DNA]</scope>
    <source>
        <strain evidence="2 3">N3/975</strain>
    </source>
</reference>
<dbReference type="Proteomes" id="UP000192940">
    <property type="component" value="Chromosome I"/>
</dbReference>
<feature type="domain" description="Amidohydrolase 3" evidence="1">
    <location>
        <begin position="62"/>
        <end position="407"/>
    </location>
</feature>